<evidence type="ECO:0000313" key="1">
    <source>
        <dbReference type="EMBL" id="KRY25113.1"/>
    </source>
</evidence>
<dbReference type="AlphaFoldDB" id="A0A0V1AKY7"/>
<keyword evidence="2" id="KW-1185">Reference proteome</keyword>
<dbReference type="InParanoid" id="A0A0V1AKY7"/>
<organism evidence="1 2">
    <name type="scientific">Trichinella spiralis</name>
    <name type="common">Trichina worm</name>
    <dbReference type="NCBI Taxonomy" id="6334"/>
    <lineage>
        <taxon>Eukaryota</taxon>
        <taxon>Metazoa</taxon>
        <taxon>Ecdysozoa</taxon>
        <taxon>Nematoda</taxon>
        <taxon>Enoplea</taxon>
        <taxon>Dorylaimia</taxon>
        <taxon>Trichinellida</taxon>
        <taxon>Trichinellidae</taxon>
        <taxon>Trichinella</taxon>
    </lineage>
</organism>
<reference evidence="1 2" key="1">
    <citation type="submission" date="2015-01" db="EMBL/GenBank/DDBJ databases">
        <title>Evolution of Trichinella species and genotypes.</title>
        <authorList>
            <person name="Korhonen P.K."/>
            <person name="Edoardo P."/>
            <person name="Giuseppe L.R."/>
            <person name="Gasser R.B."/>
        </authorList>
    </citation>
    <scope>NUCLEOTIDE SEQUENCE [LARGE SCALE GENOMIC DNA]</scope>
    <source>
        <strain evidence="1">ISS3</strain>
    </source>
</reference>
<gene>
    <name evidence="1" type="ORF">T01_7417</name>
</gene>
<comment type="caution">
    <text evidence="1">The sequence shown here is derived from an EMBL/GenBank/DDBJ whole genome shotgun (WGS) entry which is preliminary data.</text>
</comment>
<proteinExistence type="predicted"/>
<dbReference type="Proteomes" id="UP000054776">
    <property type="component" value="Unassembled WGS sequence"/>
</dbReference>
<evidence type="ECO:0000313" key="2">
    <source>
        <dbReference type="Proteomes" id="UP000054776"/>
    </source>
</evidence>
<sequence>MTYRQPNPILNNSCRLHRQSQSSVNQFYTESEEDTELQDEHYNSSLHFITYYHS</sequence>
<name>A0A0V1AKY7_TRISP</name>
<accession>A0A0V1AKY7</accession>
<protein>
    <submittedName>
        <fullName evidence="1">Uncharacterized protein</fullName>
    </submittedName>
</protein>
<dbReference type="EMBL" id="JYDH01001177">
    <property type="protein sequence ID" value="KRY25113.1"/>
    <property type="molecule type" value="Genomic_DNA"/>
</dbReference>